<organism evidence="2 3">
    <name type="scientific">Streptomyces albireticuli</name>
    <dbReference type="NCBI Taxonomy" id="1940"/>
    <lineage>
        <taxon>Bacteria</taxon>
        <taxon>Bacillati</taxon>
        <taxon>Actinomycetota</taxon>
        <taxon>Actinomycetes</taxon>
        <taxon>Kitasatosporales</taxon>
        <taxon>Streptomycetaceae</taxon>
        <taxon>Streptomyces</taxon>
    </lineage>
</organism>
<evidence type="ECO:0000313" key="2">
    <source>
        <dbReference type="EMBL" id="ARZ68300.1"/>
    </source>
</evidence>
<evidence type="ECO:0000313" key="3">
    <source>
        <dbReference type="Proteomes" id="UP000195755"/>
    </source>
</evidence>
<dbReference type="Pfam" id="PF04149">
    <property type="entry name" value="DUF397"/>
    <property type="match status" value="1"/>
</dbReference>
<accession>A0A1Z2L1Y6</accession>
<dbReference type="RefSeq" id="WP_087926618.1">
    <property type="nucleotide sequence ID" value="NZ_CP021744.1"/>
</dbReference>
<dbReference type="Proteomes" id="UP000195755">
    <property type="component" value="Chromosome"/>
</dbReference>
<name>A0A1Z2L1Y6_9ACTN</name>
<dbReference type="OrthoDB" id="3402668at2"/>
<reference evidence="2 3" key="1">
    <citation type="submission" date="2017-06" db="EMBL/GenBank/DDBJ databases">
        <title>Streptomyces albireticuli Genome sequencing and assembly.</title>
        <authorList>
            <person name="Wang Y."/>
            <person name="Du B."/>
            <person name="Ding Y."/>
            <person name="Liu H."/>
            <person name="Hou Q."/>
            <person name="Liu K."/>
            <person name="Yao L."/>
            <person name="Wang C."/>
        </authorList>
    </citation>
    <scope>NUCLEOTIDE SEQUENCE [LARGE SCALE GENOMIC DNA]</scope>
    <source>
        <strain evidence="2 3">MDJK11</strain>
    </source>
</reference>
<dbReference type="AlphaFoldDB" id="A0A1Z2L1Y6"/>
<proteinExistence type="predicted"/>
<gene>
    <name evidence="2" type="ORF">SMD11_2651</name>
</gene>
<evidence type="ECO:0000259" key="1">
    <source>
        <dbReference type="Pfam" id="PF04149"/>
    </source>
</evidence>
<sequence length="66" mass="7108">MFSPIVWQKSSYSSGCEDENCVELSRTAAAVHLRESDAPTVSLALTPLRLAGLIHTVKAGVHDRGQ</sequence>
<protein>
    <recommendedName>
        <fullName evidence="1">DUF397 domain-containing protein</fullName>
    </recommendedName>
</protein>
<dbReference type="KEGG" id="salj:SMD11_2651"/>
<dbReference type="EMBL" id="CP021744">
    <property type="protein sequence ID" value="ARZ68300.1"/>
    <property type="molecule type" value="Genomic_DNA"/>
</dbReference>
<dbReference type="InterPro" id="IPR007278">
    <property type="entry name" value="DUF397"/>
</dbReference>
<feature type="domain" description="DUF397" evidence="1">
    <location>
        <begin position="6"/>
        <end position="58"/>
    </location>
</feature>